<evidence type="ECO:0000259" key="5">
    <source>
        <dbReference type="PROSITE" id="PS50949"/>
    </source>
</evidence>
<proteinExistence type="predicted"/>
<evidence type="ECO:0000256" key="2">
    <source>
        <dbReference type="ARBA" id="ARBA00023125"/>
    </source>
</evidence>
<dbReference type="InterPro" id="IPR036388">
    <property type="entry name" value="WH-like_DNA-bd_sf"/>
</dbReference>
<dbReference type="InterPro" id="IPR000524">
    <property type="entry name" value="Tscrpt_reg_HTH_GntR"/>
</dbReference>
<comment type="caution">
    <text evidence="6">The sequence shown here is derived from an EMBL/GenBank/DDBJ whole genome shotgun (WGS) entry which is preliminary data.</text>
</comment>
<keyword evidence="1" id="KW-0805">Transcription regulation</keyword>
<keyword evidence="3" id="KW-0804">Transcription</keyword>
<feature type="compositionally biased region" description="Basic and acidic residues" evidence="4">
    <location>
        <begin position="1"/>
        <end position="10"/>
    </location>
</feature>
<dbReference type="PRINTS" id="PR00035">
    <property type="entry name" value="HTHGNTR"/>
</dbReference>
<feature type="domain" description="HTH gntR-type" evidence="5">
    <location>
        <begin position="62"/>
        <end position="130"/>
    </location>
</feature>
<evidence type="ECO:0000256" key="3">
    <source>
        <dbReference type="ARBA" id="ARBA00023163"/>
    </source>
</evidence>
<dbReference type="AlphaFoldDB" id="A0A2U2RGN7"/>
<dbReference type="PANTHER" id="PTHR43537:SF44">
    <property type="entry name" value="GNTR FAMILY REGULATORY PROTEIN"/>
    <property type="match status" value="1"/>
</dbReference>
<evidence type="ECO:0000256" key="4">
    <source>
        <dbReference type="SAM" id="MobiDB-lite"/>
    </source>
</evidence>
<dbReference type="Proteomes" id="UP000245590">
    <property type="component" value="Unassembled WGS sequence"/>
</dbReference>
<dbReference type="SUPFAM" id="SSF48008">
    <property type="entry name" value="GntR ligand-binding domain-like"/>
    <property type="match status" value="1"/>
</dbReference>
<keyword evidence="2" id="KW-0238">DNA-binding</keyword>
<dbReference type="SMART" id="SM00895">
    <property type="entry name" value="FCD"/>
    <property type="match status" value="1"/>
</dbReference>
<evidence type="ECO:0000313" key="6">
    <source>
        <dbReference type="EMBL" id="PWH05008.1"/>
    </source>
</evidence>
<organism evidence="6 7">
    <name type="scientific">Brachybacterium endophyticum</name>
    <dbReference type="NCBI Taxonomy" id="2182385"/>
    <lineage>
        <taxon>Bacteria</taxon>
        <taxon>Bacillati</taxon>
        <taxon>Actinomycetota</taxon>
        <taxon>Actinomycetes</taxon>
        <taxon>Micrococcales</taxon>
        <taxon>Dermabacteraceae</taxon>
        <taxon>Brachybacterium</taxon>
    </lineage>
</organism>
<evidence type="ECO:0000313" key="7">
    <source>
        <dbReference type="Proteomes" id="UP000245590"/>
    </source>
</evidence>
<dbReference type="InterPro" id="IPR011711">
    <property type="entry name" value="GntR_C"/>
</dbReference>
<sequence length="299" mass="31715">MDLSRRDHPGGRQRVGDLAVSISGPDPSTPSSGDTSPAGPSFAWTYLAADEPAPGDTTLARDSLAARVRQAVLDLIDTEGLGVGDALPSTGVLAERFGVSRTVVREALSALAALGIIEISNGRSATVRAPDPTLVRFYLTRALRESPGGSFRALMDLRAPLEGRAARLAASALAPEERRADRDALRALLEEMGDALEDPSRYPQLDLHLHREIARLSGNGALHGILEAVSPPLFRAMRDLRVARHSRGLMGAEHAEHVRIVGAILEGDPDAAERAMDEHMDAVAALDSSTFPGSALPPR</sequence>
<evidence type="ECO:0000256" key="1">
    <source>
        <dbReference type="ARBA" id="ARBA00023015"/>
    </source>
</evidence>
<dbReference type="PROSITE" id="PS50949">
    <property type="entry name" value="HTH_GNTR"/>
    <property type="match status" value="1"/>
</dbReference>
<dbReference type="OrthoDB" id="3192286at2"/>
<feature type="region of interest" description="Disordered" evidence="4">
    <location>
        <begin position="1"/>
        <end position="40"/>
    </location>
</feature>
<dbReference type="SMART" id="SM00345">
    <property type="entry name" value="HTH_GNTR"/>
    <property type="match status" value="1"/>
</dbReference>
<keyword evidence="7" id="KW-1185">Reference proteome</keyword>
<dbReference type="Gene3D" id="1.20.120.530">
    <property type="entry name" value="GntR ligand-binding domain-like"/>
    <property type="match status" value="1"/>
</dbReference>
<dbReference type="InterPro" id="IPR036390">
    <property type="entry name" value="WH_DNA-bd_sf"/>
</dbReference>
<feature type="compositionally biased region" description="Low complexity" evidence="4">
    <location>
        <begin position="23"/>
        <end position="40"/>
    </location>
</feature>
<dbReference type="SUPFAM" id="SSF46785">
    <property type="entry name" value="Winged helix' DNA-binding domain"/>
    <property type="match status" value="1"/>
</dbReference>
<protein>
    <submittedName>
        <fullName evidence="6">FadR family transcriptional regulator</fullName>
    </submittedName>
</protein>
<dbReference type="InterPro" id="IPR008920">
    <property type="entry name" value="TF_FadR/GntR_C"/>
</dbReference>
<dbReference type="CDD" id="cd07377">
    <property type="entry name" value="WHTH_GntR"/>
    <property type="match status" value="1"/>
</dbReference>
<dbReference type="GO" id="GO:0003700">
    <property type="term" value="F:DNA-binding transcription factor activity"/>
    <property type="evidence" value="ECO:0007669"/>
    <property type="project" value="InterPro"/>
</dbReference>
<dbReference type="PANTHER" id="PTHR43537">
    <property type="entry name" value="TRANSCRIPTIONAL REGULATOR, GNTR FAMILY"/>
    <property type="match status" value="1"/>
</dbReference>
<accession>A0A2U2RGN7</accession>
<dbReference type="Pfam" id="PF00392">
    <property type="entry name" value="GntR"/>
    <property type="match status" value="1"/>
</dbReference>
<dbReference type="GO" id="GO:0003677">
    <property type="term" value="F:DNA binding"/>
    <property type="evidence" value="ECO:0007669"/>
    <property type="project" value="UniProtKB-KW"/>
</dbReference>
<dbReference type="EMBL" id="QFKX01000008">
    <property type="protein sequence ID" value="PWH05008.1"/>
    <property type="molecule type" value="Genomic_DNA"/>
</dbReference>
<reference evidence="6 7" key="1">
    <citation type="submission" date="2018-05" db="EMBL/GenBank/DDBJ databases">
        <title>Brachybacterium sp. M1HQ-2T, whole genome shotgun sequence.</title>
        <authorList>
            <person name="Tuo L."/>
        </authorList>
    </citation>
    <scope>NUCLEOTIDE SEQUENCE [LARGE SCALE GENOMIC DNA]</scope>
    <source>
        <strain evidence="6 7">M1HQ-2</strain>
    </source>
</reference>
<dbReference type="Pfam" id="PF07729">
    <property type="entry name" value="FCD"/>
    <property type="match status" value="1"/>
</dbReference>
<name>A0A2U2RGN7_9MICO</name>
<gene>
    <name evidence="6" type="ORF">DEO23_15355</name>
</gene>
<dbReference type="Gene3D" id="1.10.10.10">
    <property type="entry name" value="Winged helix-like DNA-binding domain superfamily/Winged helix DNA-binding domain"/>
    <property type="match status" value="1"/>
</dbReference>